<feature type="compositionally biased region" description="Polar residues" evidence="1">
    <location>
        <begin position="216"/>
        <end position="238"/>
    </location>
</feature>
<proteinExistence type="predicted"/>
<dbReference type="Proteomes" id="UP000250266">
    <property type="component" value="Unassembled WGS sequence"/>
</dbReference>
<keyword evidence="3" id="KW-1185">Reference proteome</keyword>
<feature type="region of interest" description="Disordered" evidence="1">
    <location>
        <begin position="675"/>
        <end position="703"/>
    </location>
</feature>
<accession>A0A8E2JJC0</accession>
<name>A0A8E2JJC0_9PEZI</name>
<evidence type="ECO:0000256" key="1">
    <source>
        <dbReference type="SAM" id="MobiDB-lite"/>
    </source>
</evidence>
<protein>
    <recommendedName>
        <fullName evidence="4">Fungal N-terminal domain-containing protein</fullName>
    </recommendedName>
</protein>
<feature type="compositionally biased region" description="Polar residues" evidence="1">
    <location>
        <begin position="256"/>
        <end position="287"/>
    </location>
</feature>
<dbReference type="EMBL" id="KV744830">
    <property type="protein sequence ID" value="OCK84770.1"/>
    <property type="molecule type" value="Genomic_DNA"/>
</dbReference>
<dbReference type="OrthoDB" id="5404564at2759"/>
<feature type="region of interest" description="Disordered" evidence="1">
    <location>
        <begin position="309"/>
        <end position="354"/>
    </location>
</feature>
<feature type="compositionally biased region" description="Basic and acidic residues" evidence="1">
    <location>
        <begin position="331"/>
        <end position="342"/>
    </location>
</feature>
<evidence type="ECO:0000313" key="2">
    <source>
        <dbReference type="EMBL" id="OCK84770.1"/>
    </source>
</evidence>
<dbReference type="PANTHER" id="PTHR38886:SF1">
    <property type="entry name" value="NACHT-NTPASE AND P-LOOP NTPASES N-TERMINAL DOMAIN-CONTAINING PROTEIN"/>
    <property type="match status" value="1"/>
</dbReference>
<organism evidence="2 3">
    <name type="scientific">Lepidopterella palustris CBS 459.81</name>
    <dbReference type="NCBI Taxonomy" id="1314670"/>
    <lineage>
        <taxon>Eukaryota</taxon>
        <taxon>Fungi</taxon>
        <taxon>Dikarya</taxon>
        <taxon>Ascomycota</taxon>
        <taxon>Pezizomycotina</taxon>
        <taxon>Dothideomycetes</taxon>
        <taxon>Pleosporomycetidae</taxon>
        <taxon>Mytilinidiales</taxon>
        <taxon>Argynnaceae</taxon>
        <taxon>Lepidopterella</taxon>
    </lineage>
</organism>
<evidence type="ECO:0008006" key="4">
    <source>
        <dbReference type="Google" id="ProtNLM"/>
    </source>
</evidence>
<sequence>MAGIPSIGDILMLSQLAWKIGRAFTAGRKSAPAEFLEVETEINGLAKALKLLAETLFADADDSILQKADKETKYGVATILLSCQQTLHDLDSLMDQYQVIKKHRTSGGFTIERSWSDLVLVSYKTMMWTTEGGNIQALRTMLHMHTSTITLTMQALQSKSLSRLEQTVTPMAEKVDDIHHQTGDLGQKLEEVHRIVIDIAGETPRIRPATRDGGSRPTSRQSNRPPSSLQLDTSQQTPPVAESYPPRDVFPRRQSSRANTPQYAPQYAPQYTPQYTPELQGSEYSSRASSINRASGFSYGGSQAHYSGSYAGSEVGSSNGYTSPIGGRSPTAERRPSKREPALVKTPEMEEPLEDQTTLRISANMPPLPPPAMSIQPDPGIELVTPTTQMQALSLTPSVAPEIAMLHRSATTASQQDIFEKAAFRNSAILCDVRGSLVEYTHAVETEEDPYGVEMVTACESCRICVVRKRENMPDCSIRMITSIWAFSDDNTVRFQQKLADGELYVPYSSYFSPEKISVTVPTEVKFHDVRYGGKPTRTAKTNWINYVFEDVTGAILFQNELMGRTLLGTYKTEKTLRIHEGLTSVLAYQEQMCGMENLRLWEDESTNAVIATIHFSAHFRNGYLAFYLNSSANPVRIKDDGGKEIKIKGLRVPLDGKGDQRALMRKDSGAGVLEKAGSAGTATAEGGKEAAKDGKRRGSEVDKRKVVSGAKVEFATEAEKKSFLLVVREVQRTMRDLPDLVGV</sequence>
<gene>
    <name evidence="2" type="ORF">K432DRAFT_344374</name>
</gene>
<feature type="region of interest" description="Disordered" evidence="1">
    <location>
        <begin position="200"/>
        <end position="287"/>
    </location>
</feature>
<feature type="compositionally biased region" description="Low complexity" evidence="1">
    <location>
        <begin position="676"/>
        <end position="686"/>
    </location>
</feature>
<evidence type="ECO:0000313" key="3">
    <source>
        <dbReference type="Proteomes" id="UP000250266"/>
    </source>
</evidence>
<dbReference type="PANTHER" id="PTHR38886">
    <property type="entry name" value="SESA DOMAIN-CONTAINING PROTEIN"/>
    <property type="match status" value="1"/>
</dbReference>
<feature type="compositionally biased region" description="Basic and acidic residues" evidence="1">
    <location>
        <begin position="687"/>
        <end position="703"/>
    </location>
</feature>
<dbReference type="AlphaFoldDB" id="A0A8E2JJC0"/>
<reference evidence="2 3" key="1">
    <citation type="journal article" date="2016" name="Nat. Commun.">
        <title>Ectomycorrhizal ecology is imprinted in the genome of the dominant symbiotic fungus Cenococcum geophilum.</title>
        <authorList>
            <consortium name="DOE Joint Genome Institute"/>
            <person name="Peter M."/>
            <person name="Kohler A."/>
            <person name="Ohm R.A."/>
            <person name="Kuo A."/>
            <person name="Krutzmann J."/>
            <person name="Morin E."/>
            <person name="Arend M."/>
            <person name="Barry K.W."/>
            <person name="Binder M."/>
            <person name="Choi C."/>
            <person name="Clum A."/>
            <person name="Copeland A."/>
            <person name="Grisel N."/>
            <person name="Haridas S."/>
            <person name="Kipfer T."/>
            <person name="LaButti K."/>
            <person name="Lindquist E."/>
            <person name="Lipzen A."/>
            <person name="Maire R."/>
            <person name="Meier B."/>
            <person name="Mihaltcheva S."/>
            <person name="Molinier V."/>
            <person name="Murat C."/>
            <person name="Poggeler S."/>
            <person name="Quandt C.A."/>
            <person name="Sperisen C."/>
            <person name="Tritt A."/>
            <person name="Tisserant E."/>
            <person name="Crous P.W."/>
            <person name="Henrissat B."/>
            <person name="Nehls U."/>
            <person name="Egli S."/>
            <person name="Spatafora J.W."/>
            <person name="Grigoriev I.V."/>
            <person name="Martin F.M."/>
        </authorList>
    </citation>
    <scope>NUCLEOTIDE SEQUENCE [LARGE SCALE GENOMIC DNA]</scope>
    <source>
        <strain evidence="2 3">CBS 459.81</strain>
    </source>
</reference>